<dbReference type="EMBL" id="GGEC01093108">
    <property type="protein sequence ID" value="MBX73592.1"/>
    <property type="molecule type" value="Transcribed_RNA"/>
</dbReference>
<protein>
    <submittedName>
        <fullName evidence="1">Uncharacterized protein</fullName>
    </submittedName>
</protein>
<accession>A0A2P2R2W7</accession>
<dbReference type="AlphaFoldDB" id="A0A2P2R2W7"/>
<proteinExistence type="predicted"/>
<reference evidence="1" key="1">
    <citation type="submission" date="2018-02" db="EMBL/GenBank/DDBJ databases">
        <title>Rhizophora mucronata_Transcriptome.</title>
        <authorList>
            <person name="Meera S.P."/>
            <person name="Sreeshan A."/>
            <person name="Augustine A."/>
        </authorList>
    </citation>
    <scope>NUCLEOTIDE SEQUENCE</scope>
    <source>
        <tissue evidence="1">Leaf</tissue>
    </source>
</reference>
<organism evidence="1">
    <name type="scientific">Rhizophora mucronata</name>
    <name type="common">Asiatic mangrove</name>
    <dbReference type="NCBI Taxonomy" id="61149"/>
    <lineage>
        <taxon>Eukaryota</taxon>
        <taxon>Viridiplantae</taxon>
        <taxon>Streptophyta</taxon>
        <taxon>Embryophyta</taxon>
        <taxon>Tracheophyta</taxon>
        <taxon>Spermatophyta</taxon>
        <taxon>Magnoliopsida</taxon>
        <taxon>eudicotyledons</taxon>
        <taxon>Gunneridae</taxon>
        <taxon>Pentapetalae</taxon>
        <taxon>rosids</taxon>
        <taxon>fabids</taxon>
        <taxon>Malpighiales</taxon>
        <taxon>Rhizophoraceae</taxon>
        <taxon>Rhizophora</taxon>
    </lineage>
</organism>
<name>A0A2P2R2W7_RHIMU</name>
<sequence length="19" mass="2163">MFVFSVLISFTTSCQFGTF</sequence>
<evidence type="ECO:0000313" key="1">
    <source>
        <dbReference type="EMBL" id="MBX73592.1"/>
    </source>
</evidence>